<keyword evidence="2" id="KW-0472">Membrane</keyword>
<feature type="region of interest" description="Disordered" evidence="1">
    <location>
        <begin position="563"/>
        <end position="589"/>
    </location>
</feature>
<dbReference type="EMBL" id="CABFNO020001467">
    <property type="protein sequence ID" value="CAG9989723.1"/>
    <property type="molecule type" value="Genomic_DNA"/>
</dbReference>
<evidence type="ECO:0000259" key="3">
    <source>
        <dbReference type="Pfam" id="PF25130"/>
    </source>
</evidence>
<feature type="compositionally biased region" description="Polar residues" evidence="1">
    <location>
        <begin position="564"/>
        <end position="575"/>
    </location>
</feature>
<keyword evidence="2" id="KW-1133">Transmembrane helix</keyword>
<keyword evidence="5" id="KW-1185">Reference proteome</keyword>
<gene>
    <name evidence="4" type="ORF">CBYS24578_00005371</name>
</gene>
<dbReference type="Proteomes" id="UP000754883">
    <property type="component" value="Unassembled WGS sequence"/>
</dbReference>
<feature type="compositionally biased region" description="Low complexity" evidence="1">
    <location>
        <begin position="71"/>
        <end position="88"/>
    </location>
</feature>
<name>A0A9N9UIE5_9HYPO</name>
<evidence type="ECO:0000256" key="1">
    <source>
        <dbReference type="SAM" id="MobiDB-lite"/>
    </source>
</evidence>
<sequence length="742" mass="80169">MAFPEGGSPAAGGRCSSTERPRSLSNESESDESYDLTEFAVADGFRPSDAAPSLAAPAANPQGHFKPPQQPLLQRRSISSSSAANAPSSPQPEQPTTSNPTDDINVLLDPNPGPSIPRPSSVSKPHRPHDSFSLQNDGSNLASTTQTSLSRPTALSSDSSSERNDGGLQSTPGSTLANTDRGPAHPYSLYPQNTMTVDDTGDEHIPVGFPGIATTYQRQIGPDGEEAGGLIGPLGHTEELPPYTRYPDPVYTRSGPSATTPSAASASTSAVTPPSTGTAAAAVPPATAHSITIEPDGSQSPVDSSSPTRTTHNSEPAEMTSAGAVVRHVDEASLEGQSGRSLRSDNISDNSRNGLNSATRAITEKLPMGKWQRRARKRLWGVIPYWAICLVLTGVVILAIIMGAVIGTVLTGKNKSDRSSQTDVEPLASIPPDLAPLATGLFDLPPLDVTQSPRICFQDTTQAQAWSCEMPNRYYSMHVGPNQNASSEVEKFEFTMRAVNGTKSFFVWGTQPPSIEVPLSLKLVNDSFEPSRGPAWWSKFEYNKIVIIPESAMQAQQTRDEWTYTGNPSVDTTKFQAKPSGPQNGERPWICTWPDIKMEIFIYPNQNASNPSPSSPTTTSRSSSSATDTSSDASPTLDDPTPAYPQVVKLLERRIIDSDDEETAATCRQYEIYNKGKDKREILDKDGLPVVVFISERQSTWQEQLAARERSRHPSRRDISNLTFQRRETLELTDCGCLWWST</sequence>
<evidence type="ECO:0000313" key="4">
    <source>
        <dbReference type="EMBL" id="CAG9989723.1"/>
    </source>
</evidence>
<dbReference type="AlphaFoldDB" id="A0A9N9UIE5"/>
<dbReference type="InterPro" id="IPR056722">
    <property type="entry name" value="DUF7820"/>
</dbReference>
<feature type="region of interest" description="Disordered" evidence="1">
    <location>
        <begin position="224"/>
        <end position="354"/>
    </location>
</feature>
<dbReference type="PANTHER" id="PTHR42078">
    <property type="entry name" value="GLUCAN 1, 4-ALPHA-GLUCOSIDASE"/>
    <property type="match status" value="1"/>
</dbReference>
<feature type="transmembrane region" description="Helical" evidence="2">
    <location>
        <begin position="383"/>
        <end position="410"/>
    </location>
</feature>
<feature type="compositionally biased region" description="Low complexity" evidence="1">
    <location>
        <begin position="254"/>
        <end position="288"/>
    </location>
</feature>
<feature type="compositionally biased region" description="Polar residues" evidence="1">
    <location>
        <begin position="132"/>
        <end position="159"/>
    </location>
</feature>
<feature type="compositionally biased region" description="Polar residues" evidence="1">
    <location>
        <begin position="335"/>
        <end position="354"/>
    </location>
</feature>
<feature type="domain" description="DUF7820" evidence="3">
    <location>
        <begin position="421"/>
        <end position="741"/>
    </location>
</feature>
<organism evidence="4 5">
    <name type="scientific">Clonostachys byssicola</name>
    <dbReference type="NCBI Taxonomy" id="160290"/>
    <lineage>
        <taxon>Eukaryota</taxon>
        <taxon>Fungi</taxon>
        <taxon>Dikarya</taxon>
        <taxon>Ascomycota</taxon>
        <taxon>Pezizomycotina</taxon>
        <taxon>Sordariomycetes</taxon>
        <taxon>Hypocreomycetidae</taxon>
        <taxon>Hypocreales</taxon>
        <taxon>Bionectriaceae</taxon>
        <taxon>Clonostachys</taxon>
    </lineage>
</organism>
<feature type="compositionally biased region" description="Low complexity" evidence="1">
    <location>
        <begin position="47"/>
        <end position="61"/>
    </location>
</feature>
<dbReference type="PANTHER" id="PTHR42078:SF1">
    <property type="entry name" value="GLUCAN 1, 4-ALPHA-GLUCOSIDASE"/>
    <property type="match status" value="1"/>
</dbReference>
<protein>
    <recommendedName>
        <fullName evidence="3">DUF7820 domain-containing protein</fullName>
    </recommendedName>
</protein>
<feature type="region of interest" description="Disordered" evidence="1">
    <location>
        <begin position="1"/>
        <end position="195"/>
    </location>
</feature>
<dbReference type="OrthoDB" id="5384459at2759"/>
<dbReference type="Pfam" id="PF25130">
    <property type="entry name" value="DUF7820"/>
    <property type="match status" value="1"/>
</dbReference>
<feature type="compositionally biased region" description="Polar residues" evidence="1">
    <location>
        <begin position="297"/>
        <end position="314"/>
    </location>
</feature>
<reference evidence="4" key="1">
    <citation type="submission" date="2021-10" db="EMBL/GenBank/DDBJ databases">
        <authorList>
            <person name="Piombo E."/>
        </authorList>
    </citation>
    <scope>NUCLEOTIDE SEQUENCE</scope>
</reference>
<comment type="caution">
    <text evidence="4">The sequence shown here is derived from an EMBL/GenBank/DDBJ whole genome shotgun (WGS) entry which is preliminary data.</text>
</comment>
<accession>A0A9N9UIE5</accession>
<evidence type="ECO:0000313" key="5">
    <source>
        <dbReference type="Proteomes" id="UP000754883"/>
    </source>
</evidence>
<feature type="compositionally biased region" description="Low complexity" evidence="1">
    <location>
        <begin position="608"/>
        <end position="641"/>
    </location>
</feature>
<keyword evidence="2" id="KW-0812">Transmembrane</keyword>
<feature type="region of interest" description="Disordered" evidence="1">
    <location>
        <begin position="605"/>
        <end position="643"/>
    </location>
</feature>
<evidence type="ECO:0000256" key="2">
    <source>
        <dbReference type="SAM" id="Phobius"/>
    </source>
</evidence>
<feature type="compositionally biased region" description="Polar residues" evidence="1">
    <location>
        <begin position="167"/>
        <end position="178"/>
    </location>
</feature>
<proteinExistence type="predicted"/>